<evidence type="ECO:0000313" key="3">
    <source>
        <dbReference type="Proteomes" id="UP001139353"/>
    </source>
</evidence>
<organism evidence="2 3">
    <name type="scientific">Scleromatobacter humisilvae</name>
    <dbReference type="NCBI Taxonomy" id="2897159"/>
    <lineage>
        <taxon>Bacteria</taxon>
        <taxon>Pseudomonadati</taxon>
        <taxon>Pseudomonadota</taxon>
        <taxon>Betaproteobacteria</taxon>
        <taxon>Burkholderiales</taxon>
        <taxon>Sphaerotilaceae</taxon>
        <taxon>Scleromatobacter</taxon>
    </lineage>
</organism>
<gene>
    <name evidence="2" type="ORF">LPC04_14325</name>
</gene>
<feature type="signal peptide" evidence="1">
    <location>
        <begin position="1"/>
        <end position="23"/>
    </location>
</feature>
<dbReference type="EMBL" id="JAJLJH010000003">
    <property type="protein sequence ID" value="MCK9686885.1"/>
    <property type="molecule type" value="Genomic_DNA"/>
</dbReference>
<name>A0A9X2C359_9BURK</name>
<accession>A0A9X2C359</accession>
<comment type="caution">
    <text evidence="2">The sequence shown here is derived from an EMBL/GenBank/DDBJ whole genome shotgun (WGS) entry which is preliminary data.</text>
</comment>
<keyword evidence="3" id="KW-1185">Reference proteome</keyword>
<dbReference type="PROSITE" id="PS51257">
    <property type="entry name" value="PROKAR_LIPOPROTEIN"/>
    <property type="match status" value="1"/>
</dbReference>
<sequence>MTHRRFHPSLRTRLASLSVLALAACGGSDGDGPVAPLTPPAATPMQVSGTVASGAALAGSTVAVSCARGSGSTTADTSGVFTQKLEDGQLPCVVTATSADGATVLHAIAPGTSAADTTVQVTPLTELLVAQFAGTSPSTYASNFGATSAVSATSLQQSQATLLQSLAKANVDVSGVTNVVSDPLQPGSGSGYDAALQHLSTSLSDAGTTLAQLTTAVATSAGVGTSTGQSTIVTLLAVANADCPSLKSGKHRSIDFGDHSDSIVTIDARALTAVINGVTQHLTQIEPCLYAIDDPYNTQFAVSRSGMGVWRQGGNGIDPDFGMTMPEQTLDMAALAGTFNRVTWAGTAIDSGDFGSETFDANGKHVAAQQCPGGYGGCAAATDLHAHLQVDAAGGFDYYDETDAQPTVDARVFAYRDGNGHTWSIATTDQSVLVMAPQAALSLPTVGTTGVYWEVDVTPTSVSAFAADTNTALAVDAASATETRKFGSDGHTDTVTFNDPAAGLRHRVVNACQQADGSARGCNALVQLPMTGSGINASVSADPAKHVIYLSVTKPS</sequence>
<proteinExistence type="predicted"/>
<feature type="chain" id="PRO_5040854004" evidence="1">
    <location>
        <begin position="24"/>
        <end position="556"/>
    </location>
</feature>
<evidence type="ECO:0000256" key="1">
    <source>
        <dbReference type="SAM" id="SignalP"/>
    </source>
</evidence>
<protein>
    <submittedName>
        <fullName evidence="2">Uncharacterized protein</fullName>
    </submittedName>
</protein>
<dbReference type="AlphaFoldDB" id="A0A9X2C359"/>
<keyword evidence="1" id="KW-0732">Signal</keyword>
<evidence type="ECO:0000313" key="2">
    <source>
        <dbReference type="EMBL" id="MCK9686885.1"/>
    </source>
</evidence>
<dbReference type="RefSeq" id="WP_275682925.1">
    <property type="nucleotide sequence ID" value="NZ_JAJLJH010000003.1"/>
</dbReference>
<reference evidence="2" key="1">
    <citation type="submission" date="2021-11" db="EMBL/GenBank/DDBJ databases">
        <title>BS-T2-15 a new species belonging to the Comamonadaceae family isolated from the soil of a French oak forest.</title>
        <authorList>
            <person name="Mieszkin S."/>
            <person name="Alain K."/>
        </authorList>
    </citation>
    <scope>NUCLEOTIDE SEQUENCE</scope>
    <source>
        <strain evidence="2">BS-T2-15</strain>
    </source>
</reference>
<dbReference type="Proteomes" id="UP001139353">
    <property type="component" value="Unassembled WGS sequence"/>
</dbReference>